<dbReference type="AlphaFoldDB" id="A0A7X6FSH3"/>
<protein>
    <submittedName>
        <fullName evidence="2">Uncharacterized protein</fullName>
    </submittedName>
</protein>
<evidence type="ECO:0000313" key="2">
    <source>
        <dbReference type="EMBL" id="NKW11118.1"/>
    </source>
</evidence>
<comment type="caution">
    <text evidence="2">The sequence shown here is derived from an EMBL/GenBank/DDBJ whole genome shotgun (WGS) entry which is preliminary data.</text>
</comment>
<feature type="region of interest" description="Disordered" evidence="1">
    <location>
        <begin position="60"/>
        <end position="109"/>
    </location>
</feature>
<organism evidence="2 3">
    <name type="scientific">Brucella tritici</name>
    <dbReference type="NCBI Taxonomy" id="94626"/>
    <lineage>
        <taxon>Bacteria</taxon>
        <taxon>Pseudomonadati</taxon>
        <taxon>Pseudomonadota</taxon>
        <taxon>Alphaproteobacteria</taxon>
        <taxon>Hyphomicrobiales</taxon>
        <taxon>Brucellaceae</taxon>
        <taxon>Brucella/Ochrobactrum group</taxon>
        <taxon>Brucella</taxon>
    </lineage>
</organism>
<sequence>MKDNQTGDTITLEKGSPEAALAKSLIEANPNSSDAAEKKEGEVTKAFTESQLADKFLEAQEKTATDATQAKNDAIDDHGITNPADPDGPKLPGIAATPTERDGVLDPAGDPPKFGIPPGEKWIAYPVNGQWVWMHPDVAAAIQDENIALSQVTETKAQIGSNYADLNRYLLDPDYKQAVDAAQAGINEKLEPLGFQWNPVKPTGTLEDAKQLQTDAHDAHTKATEAYNAYKDGKTLLDQAIDKRVNMGYYPGRNDTVVVAADSDYNFQDEVEKGEAAWAEVNDLMAQADVKNKAGDQALADMMALTTGSDNPPPNLLKKNQEPVEINIGDQTVKVSPDIAEAYNAADGGIDALSSATSIAVQVNVTQPDGSVRTEWRWVEPQVALFKTQTDGALQLSEAYSSYYSQKSGKADYDVLENQTIEQQRQRAPHQFDPDGFTDAGGKFSGKFRSAEVIQNADGQFVLEIKYEHKTLKIDITADPDDKNASDEARNGPLAQQWRELQASSAPGSNGYQCVANPNPLAGYEQAKINVNNLLDKRVDVNIGEIDKRSQAWTRRCRKPSTSTALAPRSPCRIAFRWTKAGRSETWKRTNC</sequence>
<dbReference type="Proteomes" id="UP000558475">
    <property type="component" value="Unassembled WGS sequence"/>
</dbReference>
<gene>
    <name evidence="2" type="ORF">HGG76_25700</name>
</gene>
<reference evidence="2 3" key="1">
    <citation type="submission" date="2020-04" db="EMBL/GenBank/DDBJ databases">
        <title>Whole genome sequencing of clinical and environmental type strains of Ochrobactrum.</title>
        <authorList>
            <person name="Dharne M."/>
        </authorList>
    </citation>
    <scope>NUCLEOTIDE SEQUENCE [LARGE SCALE GENOMIC DNA]</scope>
    <source>
        <strain evidence="2 3">DSM 13340</strain>
    </source>
</reference>
<evidence type="ECO:0000256" key="1">
    <source>
        <dbReference type="SAM" id="MobiDB-lite"/>
    </source>
</evidence>
<proteinExistence type="predicted"/>
<accession>A0A7X6FSH3</accession>
<dbReference type="EMBL" id="JAAXZB010000003">
    <property type="protein sequence ID" value="NKW11118.1"/>
    <property type="molecule type" value="Genomic_DNA"/>
</dbReference>
<evidence type="ECO:0000313" key="3">
    <source>
        <dbReference type="Proteomes" id="UP000558475"/>
    </source>
</evidence>
<name>A0A7X6FSH3_9HYPH</name>